<dbReference type="InterPro" id="IPR036390">
    <property type="entry name" value="WH_DNA-bd_sf"/>
</dbReference>
<keyword evidence="3" id="KW-0804">Transcription</keyword>
<dbReference type="EMBL" id="MF101448">
    <property type="protein sequence ID" value="ARW67748.1"/>
    <property type="molecule type" value="Genomic_DNA"/>
</dbReference>
<keyword evidence="5" id="KW-0934">Plastid</keyword>
<dbReference type="RefSeq" id="YP_009398562.1">
    <property type="nucleotide sequence ID" value="NC_035292.1"/>
</dbReference>
<dbReference type="Gene3D" id="2.60.120.10">
    <property type="entry name" value="Jelly Rolls"/>
    <property type="match status" value="1"/>
</dbReference>
<name>A0A1Z1MNW1_9FLOR</name>
<dbReference type="PROSITE" id="PS51063">
    <property type="entry name" value="HTH_CRP_2"/>
    <property type="match status" value="1"/>
</dbReference>
<organism evidence="5">
    <name type="scientific">Lophocladia kuetzingii</name>
    <dbReference type="NCBI Taxonomy" id="675577"/>
    <lineage>
        <taxon>Eukaryota</taxon>
        <taxon>Rhodophyta</taxon>
        <taxon>Florideophyceae</taxon>
        <taxon>Rhodymeniophycidae</taxon>
        <taxon>Ceramiales</taxon>
        <taxon>Rhodomelaceae</taxon>
        <taxon>Lophothalieae</taxon>
        <taxon>Lophocladia</taxon>
    </lineage>
</organism>
<proteinExistence type="predicted"/>
<dbReference type="InterPro" id="IPR018490">
    <property type="entry name" value="cNMP-bd_dom_sf"/>
</dbReference>
<evidence type="ECO:0000256" key="3">
    <source>
        <dbReference type="ARBA" id="ARBA00023163"/>
    </source>
</evidence>
<gene>
    <name evidence="5" type="primary">ntcA</name>
</gene>
<dbReference type="GeneID" id="33361109"/>
<evidence type="ECO:0000259" key="4">
    <source>
        <dbReference type="PROSITE" id="PS51063"/>
    </source>
</evidence>
<evidence type="ECO:0000313" key="5">
    <source>
        <dbReference type="EMBL" id="ARW67748.1"/>
    </source>
</evidence>
<reference evidence="5" key="1">
    <citation type="journal article" date="2017" name="J. Phycol.">
        <title>Analysis of chloroplast genomes and a supermatrix inform reclassification of the Rhodomelaceae (Rhodophyta).</title>
        <authorList>
            <person name="Diaz-Tapia P."/>
            <person name="Maggs C.A."/>
            <person name="West J.A."/>
            <person name="Verbruggen H."/>
        </authorList>
    </citation>
    <scope>NUCLEOTIDE SEQUENCE</scope>
    <source>
        <strain evidence="5">PD1509</strain>
    </source>
</reference>
<keyword evidence="2" id="KW-0238">DNA-binding</keyword>
<evidence type="ECO:0000256" key="2">
    <source>
        <dbReference type="ARBA" id="ARBA00023125"/>
    </source>
</evidence>
<accession>A0A1Z1MNW1</accession>
<keyword evidence="1" id="KW-0805">Transcription regulation</keyword>
<protein>
    <submittedName>
        <fullName evidence="5">Global nitrogen transcriptional regulator</fullName>
    </submittedName>
</protein>
<sequence length="210" mass="25243">MKWINFLIDSNIQYYIYKLDLEDAIILNKNNSNKNKLFTVLNGSILVTKIFYNNEIIPIAILNNNNIFTIKNLSDRYYYQIKALEKTYIITFTLQKIFTKKNRTNLLVHIIENYQKTIHHYEVMNEIINQKYAKLRILQLIFILCLEFGRIEQKKIFLPMKLSYHNLAIISGTNKTTVSKIIREMHKNKVIKYSNKYKIYINNIFNIKFR</sequence>
<dbReference type="AlphaFoldDB" id="A0A1Z1MNW1"/>
<geneLocation type="chloroplast" evidence="5"/>
<dbReference type="InterPro" id="IPR012318">
    <property type="entry name" value="HTH_CRP"/>
</dbReference>
<evidence type="ECO:0000256" key="1">
    <source>
        <dbReference type="ARBA" id="ARBA00023015"/>
    </source>
</evidence>
<keyword evidence="5" id="KW-0150">Chloroplast</keyword>
<dbReference type="GO" id="GO:0006355">
    <property type="term" value="P:regulation of DNA-templated transcription"/>
    <property type="evidence" value="ECO:0007669"/>
    <property type="project" value="InterPro"/>
</dbReference>
<dbReference type="InterPro" id="IPR014710">
    <property type="entry name" value="RmlC-like_jellyroll"/>
</dbReference>
<dbReference type="SUPFAM" id="SSF51206">
    <property type="entry name" value="cAMP-binding domain-like"/>
    <property type="match status" value="1"/>
</dbReference>
<dbReference type="SUPFAM" id="SSF46785">
    <property type="entry name" value="Winged helix' DNA-binding domain"/>
    <property type="match status" value="1"/>
</dbReference>
<dbReference type="GO" id="GO:0003677">
    <property type="term" value="F:DNA binding"/>
    <property type="evidence" value="ECO:0007669"/>
    <property type="project" value="UniProtKB-KW"/>
</dbReference>
<feature type="domain" description="HTH crp-type" evidence="4">
    <location>
        <begin position="131"/>
        <end position="205"/>
    </location>
</feature>